<name>K0TG65_THAOC</name>
<dbReference type="OrthoDB" id="45724at2759"/>
<dbReference type="Gene3D" id="3.40.50.150">
    <property type="entry name" value="Vaccinia Virus protein VP39"/>
    <property type="match status" value="1"/>
</dbReference>
<evidence type="ECO:0008006" key="3">
    <source>
        <dbReference type="Google" id="ProtNLM"/>
    </source>
</evidence>
<dbReference type="eggNOG" id="ENOG502S4FJ">
    <property type="taxonomic scope" value="Eukaryota"/>
</dbReference>
<dbReference type="EMBL" id="AGNL01005600">
    <property type="protein sequence ID" value="EJK72601.1"/>
    <property type="molecule type" value="Genomic_DNA"/>
</dbReference>
<dbReference type="SUPFAM" id="SSF53335">
    <property type="entry name" value="S-adenosyl-L-methionine-dependent methyltransferases"/>
    <property type="match status" value="1"/>
</dbReference>
<dbReference type="OMA" id="HEDIWHK"/>
<sequence length="680" mass="74598">MKNASGNTSTRSFPFRAHPISSSWEIFETSNDSSFPKSHKTIISLDGPGPGNSSILLHLLDTPTSRSDQAIGPSCTRDLTDYVAATNAASASTPNASLIHLHEDIWHKKMPIVKSRLLNRLKPSSVTRLFGRKTVARRLEAGTALRFLESNHMWGATKARYYYGLHDRNGLLVAVATFSSKRKLQVGKHESRSFELIRFCNAMNFAVVGGISKLIRAFINDQKKPVDYIATVVDRDWGAGDGWGSVGFETVNVMSPVAMVVKDGTRRHLVGAGIERAGSKLGRPGVGENVLKKLAEITSHEEALLRNVSSGQQSGQLSNVASYGPSYHDAPAGVAAIMRHVVALSAKSRYGGGVGILDASDAKPNDSQKAEEYTATWEKTCARTSRLLFSTPSSLDEDATVEIRERQVTGWCTAGIVGGATKSIYHGNYKLSDEGVVDPRALTHEYMRSMASVFFAAHEFQRGHRDSAEEVEEGHSKYLSFLHLGFGGGSLPRYMNHSVRARGANCRNVAVEIDTGVVKAAEEYNLDDGMELVAGDALAYCRSSEEVFDAIFVDVFDERNLTPAGFYSGSFLESVSKHAMVIHNLHTGGNVRSQILYHTIYSYRRVFQTVFVVAAWGSRHTGGNAIVLAMNKRRLDATSEALSWREAGKNAQARWNVDFDIPFRTSNRLWLFLTTAFVCT</sequence>
<gene>
    <name evidence="1" type="ORF">THAOC_05851</name>
</gene>
<evidence type="ECO:0000313" key="1">
    <source>
        <dbReference type="EMBL" id="EJK72601.1"/>
    </source>
</evidence>
<protein>
    <recommendedName>
        <fullName evidence="3">PABS domain-containing protein</fullName>
    </recommendedName>
</protein>
<comment type="caution">
    <text evidence="1">The sequence shown here is derived from an EMBL/GenBank/DDBJ whole genome shotgun (WGS) entry which is preliminary data.</text>
</comment>
<accession>K0TG65</accession>
<evidence type="ECO:0000313" key="2">
    <source>
        <dbReference type="Proteomes" id="UP000266841"/>
    </source>
</evidence>
<proteinExistence type="predicted"/>
<dbReference type="InterPro" id="IPR029063">
    <property type="entry name" value="SAM-dependent_MTases_sf"/>
</dbReference>
<organism evidence="1 2">
    <name type="scientific">Thalassiosira oceanica</name>
    <name type="common">Marine diatom</name>
    <dbReference type="NCBI Taxonomy" id="159749"/>
    <lineage>
        <taxon>Eukaryota</taxon>
        <taxon>Sar</taxon>
        <taxon>Stramenopiles</taxon>
        <taxon>Ochrophyta</taxon>
        <taxon>Bacillariophyta</taxon>
        <taxon>Coscinodiscophyceae</taxon>
        <taxon>Thalassiosirophycidae</taxon>
        <taxon>Thalassiosirales</taxon>
        <taxon>Thalassiosiraceae</taxon>
        <taxon>Thalassiosira</taxon>
    </lineage>
</organism>
<keyword evidence="2" id="KW-1185">Reference proteome</keyword>
<dbReference type="Proteomes" id="UP000266841">
    <property type="component" value="Unassembled WGS sequence"/>
</dbReference>
<reference evidence="1 2" key="1">
    <citation type="journal article" date="2012" name="Genome Biol.">
        <title>Genome and low-iron response of an oceanic diatom adapted to chronic iron limitation.</title>
        <authorList>
            <person name="Lommer M."/>
            <person name="Specht M."/>
            <person name="Roy A.S."/>
            <person name="Kraemer L."/>
            <person name="Andreson R."/>
            <person name="Gutowska M.A."/>
            <person name="Wolf J."/>
            <person name="Bergner S.V."/>
            <person name="Schilhabel M.B."/>
            <person name="Klostermeier U.C."/>
            <person name="Beiko R.G."/>
            <person name="Rosenstiel P."/>
            <person name="Hippler M."/>
            <person name="Laroche J."/>
        </authorList>
    </citation>
    <scope>NUCLEOTIDE SEQUENCE [LARGE SCALE GENOMIC DNA]</scope>
    <source>
        <strain evidence="1 2">CCMP1005</strain>
    </source>
</reference>
<dbReference type="AlphaFoldDB" id="K0TG65"/>